<keyword evidence="2" id="KW-0406">Ion transport</keyword>
<evidence type="ECO:0000259" key="3">
    <source>
        <dbReference type="Pfam" id="PF01389"/>
    </source>
</evidence>
<dbReference type="Proteomes" id="UP001156870">
    <property type="component" value="Unassembled WGS sequence"/>
</dbReference>
<evidence type="ECO:0000313" key="5">
    <source>
        <dbReference type="Proteomes" id="UP001156870"/>
    </source>
</evidence>
<evidence type="ECO:0000256" key="2">
    <source>
        <dbReference type="ARBA" id="ARBA00023114"/>
    </source>
</evidence>
<keyword evidence="2" id="KW-0626">Porin</keyword>
<dbReference type="InterPro" id="IPR011250">
    <property type="entry name" value="OMP/PagP_B-barrel"/>
</dbReference>
<dbReference type="Pfam" id="PF01389">
    <property type="entry name" value="OmpA_membrane"/>
    <property type="match status" value="1"/>
</dbReference>
<dbReference type="EMBL" id="BSPD01000020">
    <property type="protein sequence ID" value="GLS24960.1"/>
    <property type="molecule type" value="Genomic_DNA"/>
</dbReference>
<name>A0AA37T0Y3_9GAMM</name>
<dbReference type="SUPFAM" id="SSF56925">
    <property type="entry name" value="OMPA-like"/>
    <property type="match status" value="1"/>
</dbReference>
<dbReference type="InterPro" id="IPR000498">
    <property type="entry name" value="OmpA-like_TM_dom"/>
</dbReference>
<evidence type="ECO:0000313" key="4">
    <source>
        <dbReference type="EMBL" id="GLS24960.1"/>
    </source>
</evidence>
<feature type="domain" description="Outer membrane protein OmpA-like transmembrane" evidence="3">
    <location>
        <begin position="17"/>
        <end position="150"/>
    </location>
</feature>
<reference evidence="4 5" key="1">
    <citation type="journal article" date="2014" name="Int. J. Syst. Evol. Microbiol.">
        <title>Complete genome sequence of Corynebacterium casei LMG S-19264T (=DSM 44701T), isolated from a smear-ripened cheese.</title>
        <authorList>
            <consortium name="US DOE Joint Genome Institute (JGI-PGF)"/>
            <person name="Walter F."/>
            <person name="Albersmeier A."/>
            <person name="Kalinowski J."/>
            <person name="Ruckert C."/>
        </authorList>
    </citation>
    <scope>NUCLEOTIDE SEQUENCE [LARGE SCALE GENOMIC DNA]</scope>
    <source>
        <strain evidence="4 5">NBRC 110095</strain>
    </source>
</reference>
<proteinExistence type="inferred from homology"/>
<comment type="similarity">
    <text evidence="1">Belongs to the outer membrane OOP (TC 1.B.6) superfamily. OmpA family.</text>
</comment>
<dbReference type="AlphaFoldDB" id="A0AA37T0Y3"/>
<sequence>MLIGLSLHTYAQPITHIYFGGGILKSEYEMDPINYQGNFFDATESVTTTPDETEDTGWILTYGYQFHKYFAFEASYQSLGEFTQEGRHSVEGLLLSDGTNETSISYTGTAAVNIEPKGLSVAGVALWPVTKRFSVRAKAEARYFTYESKLTFVDPIPGFSLGDTVVEPFESVSPINENMNDFGYGVGLELNYRITWDWSTSLVWHRYLDVDGGLLLDEFDADSLGLQIQYHY</sequence>
<keyword evidence="2" id="KW-0813">Transport</keyword>
<organism evidence="4 5">
    <name type="scientific">Marinibactrum halimedae</name>
    <dbReference type="NCBI Taxonomy" id="1444977"/>
    <lineage>
        <taxon>Bacteria</taxon>
        <taxon>Pseudomonadati</taxon>
        <taxon>Pseudomonadota</taxon>
        <taxon>Gammaproteobacteria</taxon>
        <taxon>Cellvibrionales</taxon>
        <taxon>Cellvibrionaceae</taxon>
        <taxon>Marinibactrum</taxon>
    </lineage>
</organism>
<dbReference type="Gene3D" id="2.40.160.20">
    <property type="match status" value="1"/>
</dbReference>
<gene>
    <name evidence="4" type="ORF">GCM10007877_06740</name>
</gene>
<protein>
    <recommendedName>
        <fullName evidence="3">Outer membrane protein OmpA-like transmembrane domain-containing protein</fullName>
    </recommendedName>
</protein>
<keyword evidence="2" id="KW-0812">Transmembrane</keyword>
<evidence type="ECO:0000256" key="1">
    <source>
        <dbReference type="ARBA" id="ARBA00005710"/>
    </source>
</evidence>
<accession>A0AA37T0Y3</accession>
<keyword evidence="5" id="KW-1185">Reference proteome</keyword>
<comment type="caution">
    <text evidence="4">The sequence shown here is derived from an EMBL/GenBank/DDBJ whole genome shotgun (WGS) entry which is preliminary data.</text>
</comment>